<dbReference type="CDD" id="cd03214">
    <property type="entry name" value="ABC_Iron-Siderophores_B12_Hemin"/>
    <property type="match status" value="1"/>
</dbReference>
<accession>E1RCS2</accession>
<dbReference type="InterPro" id="IPR003439">
    <property type="entry name" value="ABC_transporter-like_ATP-bd"/>
</dbReference>
<keyword evidence="2" id="KW-0547">Nucleotide-binding</keyword>
<evidence type="ECO:0000256" key="3">
    <source>
        <dbReference type="ARBA" id="ARBA00022840"/>
    </source>
</evidence>
<sequence length="349" mass="38830">MRKPILSTHALVTGYRSRRHERILGRLPDLELYRGEMVCLIGPNGSGKSTLLKTLTGVIPPLSGSIYLSGLPLPSISAGDRARSIAVVLTGRPDSGFLTVRQLVVMGRYPHRRYGTGSKREDEAIVDRSLVLVGAEDLASMRASNLSDGEFQKVMIARALAQEPELLILDEPAAFLDLTRRVELMHLLRTIAREEGTSILLSSHDLELVLRSSDRVWLMEQRGGMRFGAPEDLVLNGVLEEVFHGEGVSFNRELGAFVADRPVLARAVVDFSDEEEAPIKMWTGRALSRIGVASVEDDDREHADFRIRIRRAETLCTWEVEDENGVRSFTSLYDLSRALDQEKGIARLD</sequence>
<evidence type="ECO:0000256" key="1">
    <source>
        <dbReference type="ARBA" id="ARBA00022448"/>
    </source>
</evidence>
<dbReference type="InterPro" id="IPR003593">
    <property type="entry name" value="AAA+_ATPase"/>
</dbReference>
<keyword evidence="3" id="KW-0067">ATP-binding</keyword>
<dbReference type="PANTHER" id="PTHR42734:SF21">
    <property type="entry name" value="IRON ABC TRANSPORTER, ATP-BINDING PROTEIN"/>
    <property type="match status" value="1"/>
</dbReference>
<dbReference type="SMART" id="SM00382">
    <property type="entry name" value="AAA"/>
    <property type="match status" value="1"/>
</dbReference>
<evidence type="ECO:0000313" key="6">
    <source>
        <dbReference type="Proteomes" id="UP000002318"/>
    </source>
</evidence>
<evidence type="ECO:0000256" key="2">
    <source>
        <dbReference type="ARBA" id="ARBA00022741"/>
    </source>
</evidence>
<dbReference type="KEGG" id="ssm:Spirs_1019"/>
<dbReference type="RefSeq" id="WP_013253616.1">
    <property type="nucleotide sequence ID" value="NC_014364.1"/>
</dbReference>
<dbReference type="InterPro" id="IPR050153">
    <property type="entry name" value="Metal_Ion_Import_ABC"/>
</dbReference>
<dbReference type="SUPFAM" id="SSF52540">
    <property type="entry name" value="P-loop containing nucleoside triphosphate hydrolases"/>
    <property type="match status" value="1"/>
</dbReference>
<dbReference type="InterPro" id="IPR027417">
    <property type="entry name" value="P-loop_NTPase"/>
</dbReference>
<dbReference type="AlphaFoldDB" id="E1RCS2"/>
<dbReference type="Pfam" id="PF00005">
    <property type="entry name" value="ABC_tran"/>
    <property type="match status" value="1"/>
</dbReference>
<evidence type="ECO:0000259" key="4">
    <source>
        <dbReference type="PROSITE" id="PS50893"/>
    </source>
</evidence>
<protein>
    <submittedName>
        <fullName evidence="5">ABC transporter related protein</fullName>
    </submittedName>
</protein>
<dbReference type="EMBL" id="CP002116">
    <property type="protein sequence ID" value="ADK80152.1"/>
    <property type="molecule type" value="Genomic_DNA"/>
</dbReference>
<dbReference type="eggNOG" id="COG1120">
    <property type="taxonomic scope" value="Bacteria"/>
</dbReference>
<dbReference type="GO" id="GO:0005524">
    <property type="term" value="F:ATP binding"/>
    <property type="evidence" value="ECO:0007669"/>
    <property type="project" value="UniProtKB-KW"/>
</dbReference>
<dbReference type="PANTHER" id="PTHR42734">
    <property type="entry name" value="METAL TRANSPORT SYSTEM ATP-BINDING PROTEIN TM_0124-RELATED"/>
    <property type="match status" value="1"/>
</dbReference>
<dbReference type="Gene3D" id="3.40.50.300">
    <property type="entry name" value="P-loop containing nucleotide triphosphate hydrolases"/>
    <property type="match status" value="1"/>
</dbReference>
<keyword evidence="6" id="KW-1185">Reference proteome</keyword>
<dbReference type="HOGENOM" id="CLU_000604_1_11_12"/>
<dbReference type="OrthoDB" id="9799337at2"/>
<evidence type="ECO:0000313" key="5">
    <source>
        <dbReference type="EMBL" id="ADK80152.1"/>
    </source>
</evidence>
<proteinExistence type="predicted"/>
<name>E1RCS2_SEDSS</name>
<feature type="domain" description="ABC transporter" evidence="4">
    <location>
        <begin position="6"/>
        <end position="246"/>
    </location>
</feature>
<keyword evidence="1" id="KW-0813">Transport</keyword>
<gene>
    <name evidence="5" type="ordered locus">Spirs_1019</name>
</gene>
<organism evidence="5 6">
    <name type="scientific">Sediminispirochaeta smaragdinae (strain DSM 11293 / JCM 15392 / SEBR 4228)</name>
    <name type="common">Spirochaeta smaragdinae</name>
    <dbReference type="NCBI Taxonomy" id="573413"/>
    <lineage>
        <taxon>Bacteria</taxon>
        <taxon>Pseudomonadati</taxon>
        <taxon>Spirochaetota</taxon>
        <taxon>Spirochaetia</taxon>
        <taxon>Spirochaetales</taxon>
        <taxon>Spirochaetaceae</taxon>
        <taxon>Sediminispirochaeta</taxon>
    </lineage>
</organism>
<dbReference type="Proteomes" id="UP000002318">
    <property type="component" value="Chromosome"/>
</dbReference>
<dbReference type="STRING" id="573413.Spirs_1019"/>
<reference evidence="5 6" key="1">
    <citation type="journal article" date="2010" name="Stand. Genomic Sci.">
        <title>Complete genome sequence of Spirochaeta smaragdinae type strain (SEBR 4228).</title>
        <authorList>
            <person name="Mavromatis K."/>
            <person name="Yasawong M."/>
            <person name="Chertkov O."/>
            <person name="Lapidus A."/>
            <person name="Lucas S."/>
            <person name="Nolan M."/>
            <person name="Del Rio T.G."/>
            <person name="Tice H."/>
            <person name="Cheng J.F."/>
            <person name="Pitluck S."/>
            <person name="Liolios K."/>
            <person name="Ivanova N."/>
            <person name="Tapia R."/>
            <person name="Han C."/>
            <person name="Bruce D."/>
            <person name="Goodwin L."/>
            <person name="Pati A."/>
            <person name="Chen A."/>
            <person name="Palaniappan K."/>
            <person name="Land M."/>
            <person name="Hauser L."/>
            <person name="Chang Y.J."/>
            <person name="Jeffries C.D."/>
            <person name="Detter J.C."/>
            <person name="Rohde M."/>
            <person name="Brambilla E."/>
            <person name="Spring S."/>
            <person name="Goker M."/>
            <person name="Sikorski J."/>
            <person name="Woyke T."/>
            <person name="Bristow J."/>
            <person name="Eisen J.A."/>
            <person name="Markowitz V."/>
            <person name="Hugenholtz P."/>
            <person name="Klenk H.P."/>
            <person name="Kyrpides N.C."/>
        </authorList>
    </citation>
    <scope>NUCLEOTIDE SEQUENCE [LARGE SCALE GENOMIC DNA]</scope>
    <source>
        <strain evidence="6">DSM 11293 / JCM 15392 / SEBR 4228</strain>
    </source>
</reference>
<dbReference type="PROSITE" id="PS50893">
    <property type="entry name" value="ABC_TRANSPORTER_2"/>
    <property type="match status" value="1"/>
</dbReference>
<dbReference type="GO" id="GO:0016887">
    <property type="term" value="F:ATP hydrolysis activity"/>
    <property type="evidence" value="ECO:0007669"/>
    <property type="project" value="InterPro"/>
</dbReference>